<dbReference type="AlphaFoldDB" id="X1NRD9"/>
<gene>
    <name evidence="1" type="ORF">S06H3_33353</name>
</gene>
<evidence type="ECO:0000313" key="1">
    <source>
        <dbReference type="EMBL" id="GAI21224.1"/>
    </source>
</evidence>
<reference evidence="1" key="1">
    <citation type="journal article" date="2014" name="Front. Microbiol.">
        <title>High frequency of phylogenetically diverse reductive dehalogenase-homologous genes in deep subseafloor sedimentary metagenomes.</title>
        <authorList>
            <person name="Kawai M."/>
            <person name="Futagami T."/>
            <person name="Toyoda A."/>
            <person name="Takaki Y."/>
            <person name="Nishi S."/>
            <person name="Hori S."/>
            <person name="Arai W."/>
            <person name="Tsubouchi T."/>
            <person name="Morono Y."/>
            <person name="Uchiyama I."/>
            <person name="Ito T."/>
            <person name="Fujiyama A."/>
            <person name="Inagaki F."/>
            <person name="Takami H."/>
        </authorList>
    </citation>
    <scope>NUCLEOTIDE SEQUENCE</scope>
    <source>
        <strain evidence="1">Expedition CK06-06</strain>
    </source>
</reference>
<organism evidence="1">
    <name type="scientific">marine sediment metagenome</name>
    <dbReference type="NCBI Taxonomy" id="412755"/>
    <lineage>
        <taxon>unclassified sequences</taxon>
        <taxon>metagenomes</taxon>
        <taxon>ecological metagenomes</taxon>
    </lineage>
</organism>
<dbReference type="EMBL" id="BARV01019899">
    <property type="protein sequence ID" value="GAI21224.1"/>
    <property type="molecule type" value="Genomic_DNA"/>
</dbReference>
<name>X1NRD9_9ZZZZ</name>
<comment type="caution">
    <text evidence="1">The sequence shown here is derived from an EMBL/GenBank/DDBJ whole genome shotgun (WGS) entry which is preliminary data.</text>
</comment>
<accession>X1NRD9</accession>
<feature type="non-terminal residue" evidence="1">
    <location>
        <position position="1"/>
    </location>
</feature>
<protein>
    <recommendedName>
        <fullName evidence="2">Toprim domain-containing protein</fullName>
    </recommendedName>
</protein>
<sequence length="258" mass="29988">GICEDAMSAISDIKEDIQIVYSTHSPHLINLNKLYRLLAVQRAIEDDMRSETVIFSPKSLNDASTDTLSPIYTLMGTKMSDHQFVKKKNNIIVEDTPTYYFLSTIFDLASYHKELYFLPSTDVNNVPMLVNLLMGWRLDFIVLLDDDAEGNRVYQELRSNIYLNNDEIANKKLVRLDNLRSVEDLFSTIDFKNFVLHQRVGITEKNSEYIELNEISRAKLASDFILHVQDNNVKFEDFDEETRENIKQMIRKLDSFLV</sequence>
<evidence type="ECO:0008006" key="2">
    <source>
        <dbReference type="Google" id="ProtNLM"/>
    </source>
</evidence>
<proteinExistence type="predicted"/>